<evidence type="ECO:0000256" key="2">
    <source>
        <dbReference type="ARBA" id="ARBA00022475"/>
    </source>
</evidence>
<keyword evidence="9" id="KW-0131">Cell cycle</keyword>
<evidence type="ECO:0000313" key="9">
    <source>
        <dbReference type="EMBL" id="RDI58883.1"/>
    </source>
</evidence>
<dbReference type="GO" id="GO:0017038">
    <property type="term" value="P:protein import"/>
    <property type="evidence" value="ECO:0007669"/>
    <property type="project" value="TreeGrafter"/>
</dbReference>
<name>A0A370HJV4_9HYPH</name>
<gene>
    <name evidence="9" type="ORF">DES45_105409</name>
</gene>
<keyword evidence="9" id="KW-0132">Cell division</keyword>
<dbReference type="GO" id="GO:0051301">
    <property type="term" value="P:cell division"/>
    <property type="evidence" value="ECO:0007669"/>
    <property type="project" value="UniProtKB-KW"/>
</dbReference>
<proteinExistence type="inferred from homology"/>
<feature type="transmembrane region" description="Helical" evidence="7">
    <location>
        <begin position="167"/>
        <end position="189"/>
    </location>
</feature>
<reference evidence="9 10" key="1">
    <citation type="submission" date="2018-07" db="EMBL/GenBank/DDBJ databases">
        <title>Genomic Encyclopedia of Type Strains, Phase IV (KMG-IV): sequencing the most valuable type-strain genomes for metagenomic binning, comparative biology and taxonomic classification.</title>
        <authorList>
            <person name="Goeker M."/>
        </authorList>
    </citation>
    <scope>NUCLEOTIDE SEQUENCE [LARGE SCALE GENOMIC DNA]</scope>
    <source>
        <strain evidence="9 10">DSM 14364</strain>
    </source>
</reference>
<feature type="domain" description="MotA/TolQ/ExbB proton channel" evidence="8">
    <location>
        <begin position="98"/>
        <end position="201"/>
    </location>
</feature>
<keyword evidence="6" id="KW-0813">Transport</keyword>
<keyword evidence="6" id="KW-0653">Protein transport</keyword>
<evidence type="ECO:0000256" key="4">
    <source>
        <dbReference type="ARBA" id="ARBA00022989"/>
    </source>
</evidence>
<dbReference type="PANTHER" id="PTHR30625:SF3">
    <property type="entry name" value="TOL-PAL SYSTEM PROTEIN TOLQ"/>
    <property type="match status" value="1"/>
</dbReference>
<evidence type="ECO:0000256" key="6">
    <source>
        <dbReference type="RuleBase" id="RU004057"/>
    </source>
</evidence>
<dbReference type="RefSeq" id="WP_114770861.1">
    <property type="nucleotide sequence ID" value="NZ_QQBB01000005.1"/>
</dbReference>
<dbReference type="Proteomes" id="UP000254925">
    <property type="component" value="Unassembled WGS sequence"/>
</dbReference>
<evidence type="ECO:0000256" key="7">
    <source>
        <dbReference type="SAM" id="Phobius"/>
    </source>
</evidence>
<dbReference type="GO" id="GO:0005886">
    <property type="term" value="C:plasma membrane"/>
    <property type="evidence" value="ECO:0007669"/>
    <property type="project" value="UniProtKB-SubCell"/>
</dbReference>
<evidence type="ECO:0000256" key="1">
    <source>
        <dbReference type="ARBA" id="ARBA00004651"/>
    </source>
</evidence>
<keyword evidence="5 7" id="KW-0472">Membrane</keyword>
<keyword evidence="4 7" id="KW-1133">Transmembrane helix</keyword>
<comment type="similarity">
    <text evidence="6">Belongs to the exbB/tolQ family.</text>
</comment>
<dbReference type="AlphaFoldDB" id="A0A370HJV4"/>
<keyword evidence="2" id="KW-1003">Cell membrane</keyword>
<evidence type="ECO:0000313" key="10">
    <source>
        <dbReference type="Proteomes" id="UP000254925"/>
    </source>
</evidence>
<feature type="transmembrane region" description="Helical" evidence="7">
    <location>
        <begin position="126"/>
        <end position="147"/>
    </location>
</feature>
<organism evidence="9 10">
    <name type="scientific">Microvirga subterranea</name>
    <dbReference type="NCBI Taxonomy" id="186651"/>
    <lineage>
        <taxon>Bacteria</taxon>
        <taxon>Pseudomonadati</taxon>
        <taxon>Pseudomonadota</taxon>
        <taxon>Alphaproteobacteria</taxon>
        <taxon>Hyphomicrobiales</taxon>
        <taxon>Methylobacteriaceae</taxon>
        <taxon>Microvirga</taxon>
    </lineage>
</organism>
<dbReference type="InterPro" id="IPR002898">
    <property type="entry name" value="MotA_ExbB_proton_chnl"/>
</dbReference>
<comment type="subcellular location">
    <subcellularLocation>
        <location evidence="1">Cell membrane</location>
        <topology evidence="1">Multi-pass membrane protein</topology>
    </subcellularLocation>
    <subcellularLocation>
        <location evidence="6">Membrane</location>
        <topology evidence="6">Multi-pass membrane protein</topology>
    </subcellularLocation>
</comment>
<dbReference type="EMBL" id="QQBB01000005">
    <property type="protein sequence ID" value="RDI58883.1"/>
    <property type="molecule type" value="Genomic_DNA"/>
</dbReference>
<dbReference type="PANTHER" id="PTHR30625">
    <property type="entry name" value="PROTEIN TOLQ"/>
    <property type="match status" value="1"/>
</dbReference>
<dbReference type="Pfam" id="PF01618">
    <property type="entry name" value="MotA_ExbB"/>
    <property type="match status" value="1"/>
</dbReference>
<protein>
    <submittedName>
        <fullName evidence="9">Cell division and transport-associated protein TolQ</fullName>
    </submittedName>
</protein>
<comment type="caution">
    <text evidence="9">The sequence shown here is derived from an EMBL/GenBank/DDBJ whole genome shotgun (WGS) entry which is preliminary data.</text>
</comment>
<evidence type="ECO:0000256" key="3">
    <source>
        <dbReference type="ARBA" id="ARBA00022692"/>
    </source>
</evidence>
<keyword evidence="3 7" id="KW-0812">Transmembrane</keyword>
<evidence type="ECO:0000256" key="5">
    <source>
        <dbReference type="ARBA" id="ARBA00023136"/>
    </source>
</evidence>
<feature type="transmembrane region" description="Helical" evidence="7">
    <location>
        <begin position="24"/>
        <end position="48"/>
    </location>
</feature>
<keyword evidence="10" id="KW-1185">Reference proteome</keyword>
<dbReference type="InterPro" id="IPR050790">
    <property type="entry name" value="ExbB/TolQ_transport"/>
</dbReference>
<accession>A0A370HJV4</accession>
<dbReference type="OrthoDB" id="9805133at2"/>
<evidence type="ECO:0000259" key="8">
    <source>
        <dbReference type="Pfam" id="PF01618"/>
    </source>
</evidence>
<sequence>MNEIAPAAAHDMSLLGLFLQADPIVKGVMILLVLASLGCWTIIVDKLLRLAIIRRQARAFEATARSGERLHPQMPGPTGRIVGAGHEAWRDQDPSETRAERRERIERAMRAALAVDMRRLQPGLPFLATIGSAAPFIGLFGTVWGIMNSFSAIAKSQDTSLSVVAPGIAEALFATAIGLVAAIPAVIAYNKLTTDLGRVQQSFVAGITALGDRLARDRKPHIRAEAAE</sequence>